<evidence type="ECO:0000313" key="2">
    <source>
        <dbReference type="Proteomes" id="UP001356308"/>
    </source>
</evidence>
<protein>
    <submittedName>
        <fullName evidence="1">Uncharacterized protein</fullName>
    </submittedName>
</protein>
<dbReference type="RefSeq" id="WP_272650068.1">
    <property type="nucleotide sequence ID" value="NZ_JAZDDG010000002.1"/>
</dbReference>
<comment type="caution">
    <text evidence="1">The sequence shown here is derived from an EMBL/GenBank/DDBJ whole genome shotgun (WGS) entry which is preliminary data.</text>
</comment>
<proteinExistence type="predicted"/>
<dbReference type="EMBL" id="JAZDDG010000002">
    <property type="protein sequence ID" value="MEE1975240.1"/>
    <property type="molecule type" value="Genomic_DNA"/>
</dbReference>
<dbReference type="Proteomes" id="UP001356308">
    <property type="component" value="Unassembled WGS sequence"/>
</dbReference>
<sequence>MKSTFKSDLEKEKKLSILLDKYYSKYLKNYHFERIHDSAQQFQGIDVLFKQETSNKIFHIDEKAQLDYINESLPTFAFELLYLKNKSLRQGWLFDASKTTDFYALVTSIYEDEPAVFTSCQITFVNREKLINVLRKKGITQSSISKNYKYDSLPHGKIMFEGLNPRTEGYLYHSKNNKAEKPINLILRLNYLLESGIAKNLL</sequence>
<gene>
    <name evidence="1" type="ORF">V1I91_04125</name>
</gene>
<accession>A0ABU7IQS6</accession>
<organism evidence="1 2">
    <name type="scientific">Maribacter cobaltidurans</name>
    <dbReference type="NCBI Taxonomy" id="1178778"/>
    <lineage>
        <taxon>Bacteria</taxon>
        <taxon>Pseudomonadati</taxon>
        <taxon>Bacteroidota</taxon>
        <taxon>Flavobacteriia</taxon>
        <taxon>Flavobacteriales</taxon>
        <taxon>Flavobacteriaceae</taxon>
        <taxon>Maribacter</taxon>
    </lineage>
</organism>
<evidence type="ECO:0000313" key="1">
    <source>
        <dbReference type="EMBL" id="MEE1975240.1"/>
    </source>
</evidence>
<name>A0ABU7IQS6_9FLAO</name>
<keyword evidence="2" id="KW-1185">Reference proteome</keyword>
<reference evidence="1 2" key="1">
    <citation type="submission" date="2024-01" db="EMBL/GenBank/DDBJ databases">
        <title>Maribacter spp. originated from different algae showed divergent polysaccharides utilization ability.</title>
        <authorList>
            <person name="Wang H."/>
            <person name="Wu Y."/>
        </authorList>
    </citation>
    <scope>NUCLEOTIDE SEQUENCE [LARGE SCALE GENOMIC DNA]</scope>
    <source>
        <strain evidence="1 2">PR1</strain>
    </source>
</reference>